<keyword evidence="1" id="KW-0808">Transferase</keyword>
<reference evidence="1 2" key="1">
    <citation type="submission" date="2021-06" db="EMBL/GenBank/DDBJ databases">
        <authorList>
            <person name="Sun Q."/>
            <person name="Li D."/>
        </authorList>
    </citation>
    <scope>NUCLEOTIDE SEQUENCE [LARGE SCALE GENOMIC DNA]</scope>
    <source>
        <strain evidence="1 2">MSJ-40</strain>
    </source>
</reference>
<dbReference type="Pfam" id="PF02515">
    <property type="entry name" value="CoA_transf_3"/>
    <property type="match status" value="1"/>
</dbReference>
<dbReference type="EMBL" id="JAHLPM010000002">
    <property type="protein sequence ID" value="MBU5436857.1"/>
    <property type="molecule type" value="Genomic_DNA"/>
</dbReference>
<dbReference type="InterPro" id="IPR050483">
    <property type="entry name" value="CoA-transferase_III_domain"/>
</dbReference>
<dbReference type="GO" id="GO:0016740">
    <property type="term" value="F:transferase activity"/>
    <property type="evidence" value="ECO:0007669"/>
    <property type="project" value="UniProtKB-KW"/>
</dbReference>
<evidence type="ECO:0000313" key="2">
    <source>
        <dbReference type="Proteomes" id="UP000749471"/>
    </source>
</evidence>
<name>A0ABS6E241_9FIRM</name>
<dbReference type="PANTHER" id="PTHR48207:SF3">
    <property type="entry name" value="SUCCINATE--HYDROXYMETHYLGLUTARATE COA-TRANSFERASE"/>
    <property type="match status" value="1"/>
</dbReference>
<protein>
    <submittedName>
        <fullName evidence="1">CoA transferase</fullName>
    </submittedName>
</protein>
<dbReference type="RefSeq" id="WP_216516412.1">
    <property type="nucleotide sequence ID" value="NZ_JAHLPM010000002.1"/>
</dbReference>
<dbReference type="InterPro" id="IPR003673">
    <property type="entry name" value="CoA-Trfase_fam_III"/>
</dbReference>
<accession>A0ABS6E241</accession>
<gene>
    <name evidence="1" type="ORF">KQI42_02485</name>
</gene>
<proteinExistence type="predicted"/>
<evidence type="ECO:0000313" key="1">
    <source>
        <dbReference type="EMBL" id="MBU5436857.1"/>
    </source>
</evidence>
<keyword evidence="2" id="KW-1185">Reference proteome</keyword>
<organism evidence="1 2">
    <name type="scientific">Tissierella simiarum</name>
    <dbReference type="NCBI Taxonomy" id="2841534"/>
    <lineage>
        <taxon>Bacteria</taxon>
        <taxon>Bacillati</taxon>
        <taxon>Bacillota</taxon>
        <taxon>Tissierellia</taxon>
        <taxon>Tissierellales</taxon>
        <taxon>Tissierellaceae</taxon>
        <taxon>Tissierella</taxon>
    </lineage>
</organism>
<dbReference type="Proteomes" id="UP000749471">
    <property type="component" value="Unassembled WGS sequence"/>
</dbReference>
<comment type="caution">
    <text evidence="1">The sequence shown here is derived from an EMBL/GenBank/DDBJ whole genome shotgun (WGS) entry which is preliminary data.</text>
</comment>
<dbReference type="PANTHER" id="PTHR48207">
    <property type="entry name" value="SUCCINATE--HYDROXYMETHYLGLUTARATE COA-TRANSFERASE"/>
    <property type="match status" value="1"/>
</dbReference>
<sequence>MNQALEGVRILDLTRVLAGPFATMILADMGAEVIKIEMPKTGDDSRQFGPYLNEESAYFMSINRNKKSITMNLKVKESKDLFLEMVKEADIVIENYRPGTMEKLGLGYEEIKKVNPKIIYAAASGFGHTGPYSKRAAYDAVVQAMGGIMSITGELGGRPTRVGPSIGDITAGLYTAIGILAALNYRNKTGIGQKVDVAMLDCQVSILENAIARYLVTGVSPKPIGNRHSSIIPFESFETADGEVMIAAGNDALWKKLCEAIERTELAEDERFITNPLRAENYNELRPLIAEPLKEKTTKEWLSILDKFGVPNGPINNMEDVINDPQVLAREMIVEVDHPKAGKMKMLGVPIKMSETQGSIKSPAPLLGQHTTEVLKNIAGLTDEEIETLREKGGI</sequence>